<dbReference type="PANTHER" id="PTHR38698:SF1">
    <property type="entry name" value="FUNGAL PROTEIN"/>
    <property type="match status" value="1"/>
</dbReference>
<dbReference type="InterPro" id="IPR031355">
    <property type="entry name" value="YBL010C/LAA2-like"/>
</dbReference>
<accession>A0A1B7SGY5</accession>
<organism evidence="3 4">
    <name type="scientific">Ogataea polymorpha</name>
    <dbReference type="NCBI Taxonomy" id="460523"/>
    <lineage>
        <taxon>Eukaryota</taxon>
        <taxon>Fungi</taxon>
        <taxon>Dikarya</taxon>
        <taxon>Ascomycota</taxon>
        <taxon>Saccharomycotina</taxon>
        <taxon>Pichiomycetes</taxon>
        <taxon>Pichiales</taxon>
        <taxon>Pichiaceae</taxon>
        <taxon>Ogataea</taxon>
    </lineage>
</organism>
<keyword evidence="1" id="KW-0175">Coiled coil</keyword>
<reference evidence="3" key="2">
    <citation type="submission" date="2021-01" db="EMBL/GenBank/DDBJ databases">
        <authorList>
            <person name="Schikora-Tamarit M.A."/>
        </authorList>
    </citation>
    <scope>NUCLEOTIDE SEQUENCE</scope>
    <source>
        <strain evidence="3">NCAIM Y.01608</strain>
    </source>
</reference>
<dbReference type="RefSeq" id="XP_018210705.1">
    <property type="nucleotide sequence ID" value="XM_018356207.1"/>
</dbReference>
<dbReference type="Pfam" id="PF17104">
    <property type="entry name" value="YBL010C_LAA2"/>
    <property type="match status" value="1"/>
</dbReference>
<comment type="caution">
    <text evidence="3">The sequence shown here is derived from an EMBL/GenBank/DDBJ whole genome shotgun (WGS) entry which is preliminary data.</text>
</comment>
<feature type="compositionally biased region" description="Acidic residues" evidence="2">
    <location>
        <begin position="1"/>
        <end position="15"/>
    </location>
</feature>
<sequence>MDDEFDDFGEFEEFEQPPQQSGADTFIFAPENGSVEELGHMIHSLLGSEPSSEPAGDLKLDQRCQDVYERLTLPPMNLQQVNWKRSLLRRQLLLSLGIPIDLDEVLPSGSKTRKSKLYDSNALAGLKNNELSQLEERIAKLEIDKIEKDKILESSAAVLESVHQKVQPESFYRTAAQRGELESKARELESVRDELLKIACSLNLRLEELKQDNEIYSMYVENLVGNTQKRRREEKKGDRK</sequence>
<proteinExistence type="predicted"/>
<reference evidence="3" key="1">
    <citation type="journal article" date="2021" name="Open Biol.">
        <title>Shared evolutionary footprints suggest mitochondrial oxidative damage underlies multiple complex I losses in fungi.</title>
        <authorList>
            <person name="Schikora-Tamarit M.A."/>
            <person name="Marcet-Houben M."/>
            <person name="Nosek J."/>
            <person name="Gabaldon T."/>
        </authorList>
    </citation>
    <scope>NUCLEOTIDE SEQUENCE</scope>
    <source>
        <strain evidence="3">NCAIM Y.01608</strain>
    </source>
</reference>
<gene>
    <name evidence="3" type="ORF">OGATHE_002014</name>
</gene>
<evidence type="ECO:0000313" key="4">
    <source>
        <dbReference type="Proteomes" id="UP000788993"/>
    </source>
</evidence>
<feature type="coiled-coil region" evidence="1">
    <location>
        <begin position="124"/>
        <end position="151"/>
    </location>
</feature>
<feature type="region of interest" description="Disordered" evidence="2">
    <location>
        <begin position="1"/>
        <end position="25"/>
    </location>
</feature>
<name>A0A1B7SGY5_9ASCO</name>
<evidence type="ECO:0000313" key="3">
    <source>
        <dbReference type="EMBL" id="KAH3674034.1"/>
    </source>
</evidence>
<keyword evidence="4" id="KW-1185">Reference proteome</keyword>
<dbReference type="PANTHER" id="PTHR38698">
    <property type="entry name" value="EXPRESSED PROTEIN"/>
    <property type="match status" value="1"/>
</dbReference>
<protein>
    <submittedName>
        <fullName evidence="3">Uncharacterized protein</fullName>
    </submittedName>
</protein>
<dbReference type="Proteomes" id="UP000788993">
    <property type="component" value="Unassembled WGS sequence"/>
</dbReference>
<dbReference type="AlphaFoldDB" id="A0A1B7SGY5"/>
<evidence type="ECO:0000256" key="1">
    <source>
        <dbReference type="SAM" id="Coils"/>
    </source>
</evidence>
<dbReference type="EMBL" id="JAEUBD010000526">
    <property type="protein sequence ID" value="KAH3674034.1"/>
    <property type="molecule type" value="Genomic_DNA"/>
</dbReference>
<evidence type="ECO:0000256" key="2">
    <source>
        <dbReference type="SAM" id="MobiDB-lite"/>
    </source>
</evidence>